<feature type="domain" description="Helix-hairpin-helix DNA-binding motif class 1" evidence="1">
    <location>
        <begin position="108"/>
        <end position="127"/>
    </location>
</feature>
<dbReference type="GO" id="GO:0006281">
    <property type="term" value="P:DNA repair"/>
    <property type="evidence" value="ECO:0007669"/>
    <property type="project" value="InterPro"/>
</dbReference>
<keyword evidence="2" id="KW-0238">DNA-binding</keyword>
<keyword evidence="3" id="KW-1185">Reference proteome</keyword>
<evidence type="ECO:0000313" key="3">
    <source>
        <dbReference type="Proteomes" id="UP000255523"/>
    </source>
</evidence>
<evidence type="ECO:0000313" key="2">
    <source>
        <dbReference type="EMBL" id="SUO03732.1"/>
    </source>
</evidence>
<dbReference type="PANTHER" id="PTHR21180:SF32">
    <property type="entry name" value="ENDONUCLEASE_EXONUCLEASE_PHOSPHATASE FAMILY DOMAIN-CONTAINING PROTEIN 1"/>
    <property type="match status" value="1"/>
</dbReference>
<evidence type="ECO:0000259" key="1">
    <source>
        <dbReference type="SMART" id="SM00278"/>
    </source>
</evidence>
<dbReference type="SMART" id="SM00278">
    <property type="entry name" value="HhH1"/>
    <property type="match status" value="2"/>
</dbReference>
<dbReference type="OrthoDB" id="9790239at2"/>
<dbReference type="InterPro" id="IPR004509">
    <property type="entry name" value="Competence_ComEA_HhH"/>
</dbReference>
<feature type="domain" description="Helix-hairpin-helix DNA-binding motif class 1" evidence="1">
    <location>
        <begin position="137"/>
        <end position="156"/>
    </location>
</feature>
<sequence length="159" mass="17924">MKRALLFLLFVFCLCFAYWNRYQPVSLDLVAPTIKKAEIKGEVNKPGIYSIKWEATIQDLIEEAGGLTEEADVQNLTLLENVEPDSTIMIPSSKETAHLISINSASKEELCRLHRIGPAMADRIIAYRQEKPFSTLEEIMNVKGIGPKLFEAIKNQISL</sequence>
<dbReference type="GO" id="GO:0015628">
    <property type="term" value="P:protein secretion by the type II secretion system"/>
    <property type="evidence" value="ECO:0007669"/>
    <property type="project" value="TreeGrafter"/>
</dbReference>
<dbReference type="EMBL" id="UHFX01000003">
    <property type="protein sequence ID" value="SUO03732.1"/>
    <property type="molecule type" value="Genomic_DNA"/>
</dbReference>
<dbReference type="InterPro" id="IPR010994">
    <property type="entry name" value="RuvA_2-like"/>
</dbReference>
<organism evidence="2 3">
    <name type="scientific">Faecalicoccus pleomorphus</name>
    <dbReference type="NCBI Taxonomy" id="1323"/>
    <lineage>
        <taxon>Bacteria</taxon>
        <taxon>Bacillati</taxon>
        <taxon>Bacillota</taxon>
        <taxon>Erysipelotrichia</taxon>
        <taxon>Erysipelotrichales</taxon>
        <taxon>Erysipelotrichaceae</taxon>
        <taxon>Faecalicoccus</taxon>
    </lineage>
</organism>
<dbReference type="Gene3D" id="3.10.560.10">
    <property type="entry name" value="Outer membrane lipoprotein wza domain like"/>
    <property type="match status" value="1"/>
</dbReference>
<dbReference type="InterPro" id="IPR051675">
    <property type="entry name" value="Endo/Exo/Phosphatase_dom_1"/>
</dbReference>
<dbReference type="AlphaFoldDB" id="A0A380LLQ1"/>
<name>A0A380LLQ1_9FIRM</name>
<dbReference type="RefSeq" id="WP_022789108.1">
    <property type="nucleotide sequence ID" value="NZ_UHFX01000003.1"/>
</dbReference>
<dbReference type="SUPFAM" id="SSF47781">
    <property type="entry name" value="RuvA domain 2-like"/>
    <property type="match status" value="1"/>
</dbReference>
<dbReference type="InterPro" id="IPR003583">
    <property type="entry name" value="Hlx-hairpin-Hlx_DNA-bd_motif"/>
</dbReference>
<protein>
    <submittedName>
        <fullName evidence="2">DNA uptake protein DNA-binding-like protein</fullName>
    </submittedName>
</protein>
<dbReference type="InterPro" id="IPR019554">
    <property type="entry name" value="Soluble_ligand-bd"/>
</dbReference>
<dbReference type="Proteomes" id="UP000255523">
    <property type="component" value="Unassembled WGS sequence"/>
</dbReference>
<reference evidence="2 3" key="1">
    <citation type="submission" date="2018-06" db="EMBL/GenBank/DDBJ databases">
        <authorList>
            <consortium name="Pathogen Informatics"/>
            <person name="Doyle S."/>
        </authorList>
    </citation>
    <scope>NUCLEOTIDE SEQUENCE [LARGE SCALE GENOMIC DNA]</scope>
    <source>
        <strain evidence="2 3">NCTC11087</strain>
    </source>
</reference>
<dbReference type="Pfam" id="PF10531">
    <property type="entry name" value="SLBB"/>
    <property type="match status" value="1"/>
</dbReference>
<dbReference type="GO" id="GO:0015627">
    <property type="term" value="C:type II protein secretion system complex"/>
    <property type="evidence" value="ECO:0007669"/>
    <property type="project" value="TreeGrafter"/>
</dbReference>
<dbReference type="Gene3D" id="1.10.150.310">
    <property type="entry name" value="Tex RuvX-like domain-like"/>
    <property type="match status" value="1"/>
</dbReference>
<dbReference type="NCBIfam" id="TIGR00426">
    <property type="entry name" value="competence protein ComEA helix-hairpin-helix repeat region"/>
    <property type="match status" value="1"/>
</dbReference>
<gene>
    <name evidence="2" type="primary">comEA</name>
    <name evidence="2" type="ORF">NCTC11087_00601</name>
</gene>
<accession>A0A380LLQ1</accession>
<dbReference type="Pfam" id="PF12836">
    <property type="entry name" value="HHH_3"/>
    <property type="match status" value="1"/>
</dbReference>
<proteinExistence type="predicted"/>
<dbReference type="GeneID" id="77461584"/>
<dbReference type="PANTHER" id="PTHR21180">
    <property type="entry name" value="ENDONUCLEASE/EXONUCLEASE/PHOSPHATASE FAMILY DOMAIN-CONTAINING PROTEIN 1"/>
    <property type="match status" value="1"/>
</dbReference>
<dbReference type="GO" id="GO:0003677">
    <property type="term" value="F:DNA binding"/>
    <property type="evidence" value="ECO:0007669"/>
    <property type="project" value="UniProtKB-KW"/>
</dbReference>